<comment type="caution">
    <text evidence="3">The sequence shown here is derived from an EMBL/GenBank/DDBJ whole genome shotgun (WGS) entry which is preliminary data.</text>
</comment>
<gene>
    <name evidence="3" type="ORF">PVAND_009174</name>
</gene>
<protein>
    <submittedName>
        <fullName evidence="3">Uncharacterized protein</fullName>
    </submittedName>
</protein>
<keyword evidence="2" id="KW-0472">Membrane</keyword>
<dbReference type="OrthoDB" id="6500454at2759"/>
<name>A0A9J6CDA3_POLVA</name>
<dbReference type="EMBL" id="JADBJN010000001">
    <property type="protein sequence ID" value="KAG5679614.1"/>
    <property type="molecule type" value="Genomic_DNA"/>
</dbReference>
<dbReference type="AlphaFoldDB" id="A0A9J6CDA3"/>
<keyword evidence="2" id="KW-0812">Transmembrane</keyword>
<feature type="coiled-coil region" evidence="1">
    <location>
        <begin position="99"/>
        <end position="136"/>
    </location>
</feature>
<sequence length="197" mass="22269">MYVCEKSVYRGRFNDGILMLQQSGIIQKIMNDVRWDMMRTSSGALLQIGIGKALKITSTEEKGLTLADTEGMFLLLGIGFLIAAGALVSEWVDGFTNKCMKLVKVKQEKKREEHRLEEERIEAERIEEEKKYATELAKHALHSVSSTAGILLDESNDDKMPEDAENKSNEIIEERKKSMDKLVLIFKLCLLIVLLCG</sequence>
<evidence type="ECO:0000256" key="1">
    <source>
        <dbReference type="SAM" id="Coils"/>
    </source>
</evidence>
<proteinExistence type="predicted"/>
<dbReference type="Proteomes" id="UP001107558">
    <property type="component" value="Chromosome 1"/>
</dbReference>
<keyword evidence="4" id="KW-1185">Reference proteome</keyword>
<evidence type="ECO:0000256" key="2">
    <source>
        <dbReference type="SAM" id="Phobius"/>
    </source>
</evidence>
<reference evidence="3" key="1">
    <citation type="submission" date="2021-03" db="EMBL/GenBank/DDBJ databases">
        <title>Chromosome level genome of the anhydrobiotic midge Polypedilum vanderplanki.</title>
        <authorList>
            <person name="Yoshida Y."/>
            <person name="Kikawada T."/>
            <person name="Gusev O."/>
        </authorList>
    </citation>
    <scope>NUCLEOTIDE SEQUENCE</scope>
    <source>
        <strain evidence="3">NIAS01</strain>
        <tissue evidence="3">Whole body or cell culture</tissue>
    </source>
</reference>
<feature type="transmembrane region" description="Helical" evidence="2">
    <location>
        <begin position="72"/>
        <end position="92"/>
    </location>
</feature>
<keyword evidence="1" id="KW-0175">Coiled coil</keyword>
<accession>A0A9J6CDA3</accession>
<evidence type="ECO:0000313" key="4">
    <source>
        <dbReference type="Proteomes" id="UP001107558"/>
    </source>
</evidence>
<keyword evidence="2" id="KW-1133">Transmembrane helix</keyword>
<evidence type="ECO:0000313" key="3">
    <source>
        <dbReference type="EMBL" id="KAG5679614.1"/>
    </source>
</evidence>
<organism evidence="3 4">
    <name type="scientific">Polypedilum vanderplanki</name>
    <name type="common">Sleeping chironomid midge</name>
    <dbReference type="NCBI Taxonomy" id="319348"/>
    <lineage>
        <taxon>Eukaryota</taxon>
        <taxon>Metazoa</taxon>
        <taxon>Ecdysozoa</taxon>
        <taxon>Arthropoda</taxon>
        <taxon>Hexapoda</taxon>
        <taxon>Insecta</taxon>
        <taxon>Pterygota</taxon>
        <taxon>Neoptera</taxon>
        <taxon>Endopterygota</taxon>
        <taxon>Diptera</taxon>
        <taxon>Nematocera</taxon>
        <taxon>Chironomoidea</taxon>
        <taxon>Chironomidae</taxon>
        <taxon>Chironominae</taxon>
        <taxon>Polypedilum</taxon>
        <taxon>Polypedilum</taxon>
    </lineage>
</organism>